<dbReference type="RefSeq" id="XP_025484245.1">
    <property type="nucleotide sequence ID" value="XM_025627077.1"/>
</dbReference>
<reference evidence="2" key="1">
    <citation type="submission" date="2016-12" db="EMBL/GenBank/DDBJ databases">
        <title>The genomes of Aspergillus section Nigri reveals drivers in fungal speciation.</title>
        <authorList>
            <consortium name="DOE Joint Genome Institute"/>
            <person name="Vesth T.C."/>
            <person name="Nybo J."/>
            <person name="Theobald S."/>
            <person name="Brandl J."/>
            <person name="Frisvad J.C."/>
            <person name="Nielsen K.F."/>
            <person name="Lyhne E.K."/>
            <person name="Kogle M.E."/>
            <person name="Kuo A."/>
            <person name="Riley R."/>
            <person name="Clum A."/>
            <person name="Nolan M."/>
            <person name="Lipzen A."/>
            <person name="Salamov A."/>
            <person name="Henrissat B."/>
            <person name="Wiebenga A."/>
            <person name="De Vries R.P."/>
            <person name="Grigoriev I.V."/>
            <person name="Mortensen U.H."/>
            <person name="Andersen M.R."/>
            <person name="Baker S.E."/>
        </authorList>
    </citation>
    <scope>NUCLEOTIDE SEQUENCE [LARGE SCALE GENOMIC DNA]</scope>
    <source>
        <strain evidence="2">CBS 115656</strain>
    </source>
</reference>
<dbReference type="SUPFAM" id="SSF58100">
    <property type="entry name" value="Bacterial hemolysins"/>
    <property type="match status" value="1"/>
</dbReference>
<evidence type="ECO:0000313" key="3">
    <source>
        <dbReference type="Proteomes" id="UP000247647"/>
    </source>
</evidence>
<dbReference type="EMBL" id="KZ821447">
    <property type="protein sequence ID" value="PYH38767.1"/>
    <property type="molecule type" value="Genomic_DNA"/>
</dbReference>
<name>A0A318YXQ9_ASPNB</name>
<accession>A0A318YXQ9</accession>
<dbReference type="OrthoDB" id="4494488at2759"/>
<dbReference type="Proteomes" id="UP000247647">
    <property type="component" value="Unassembled WGS sequence"/>
</dbReference>
<dbReference type="GeneID" id="37129533"/>
<dbReference type="CDD" id="cd22656">
    <property type="entry name" value="ClyA_Cry6Aa-like"/>
    <property type="match status" value="1"/>
</dbReference>
<dbReference type="AlphaFoldDB" id="A0A318YXQ9"/>
<evidence type="ECO:0000313" key="2">
    <source>
        <dbReference type="EMBL" id="PYH38767.1"/>
    </source>
</evidence>
<protein>
    <submittedName>
        <fullName evidence="2">Uncharacterized protein</fullName>
    </submittedName>
</protein>
<proteinExistence type="predicted"/>
<keyword evidence="3" id="KW-1185">Reference proteome</keyword>
<dbReference type="Gene3D" id="1.20.1170.10">
    <property type="match status" value="1"/>
</dbReference>
<feature type="coiled-coil region" evidence="1">
    <location>
        <begin position="61"/>
        <end position="88"/>
    </location>
</feature>
<gene>
    <name evidence="2" type="ORF">BO87DRAFT_421880</name>
</gene>
<organism evidence="2 3">
    <name type="scientific">Aspergillus neoniger (strain CBS 115656)</name>
    <dbReference type="NCBI Taxonomy" id="1448310"/>
    <lineage>
        <taxon>Eukaryota</taxon>
        <taxon>Fungi</taxon>
        <taxon>Dikarya</taxon>
        <taxon>Ascomycota</taxon>
        <taxon>Pezizomycotina</taxon>
        <taxon>Eurotiomycetes</taxon>
        <taxon>Eurotiomycetidae</taxon>
        <taxon>Eurotiales</taxon>
        <taxon>Aspergillaceae</taxon>
        <taxon>Aspergillus</taxon>
        <taxon>Aspergillus subgen. Circumdati</taxon>
    </lineage>
</organism>
<keyword evidence="1" id="KW-0175">Coiled coil</keyword>
<sequence length="205" mass="23295">MKSILNKKPGSINDLENEIKEHQADIVGYQAIIDHDRFEQEMTAAYVWIPLVGTIAATVIFAQLQEEINIYESKIEAMNKLIKDAEASKQVHKTLQANVTFMKSQAKELSDLIDPAKQAIETLEGGWDVMGTEVQYIHDKANDFNEKIPRMTLSKTKLNSISKEWYKLNKYASSYIEKSQLVPAVQIQSLDDYLQELKDVAIKSS</sequence>
<evidence type="ECO:0000256" key="1">
    <source>
        <dbReference type="SAM" id="Coils"/>
    </source>
</evidence>